<dbReference type="InterPro" id="IPR051260">
    <property type="entry name" value="Diverse_substr_monoxygenases"/>
</dbReference>
<name>A0A9X9WX30_9PROT</name>
<evidence type="ECO:0000256" key="1">
    <source>
        <dbReference type="ARBA" id="ARBA00022630"/>
    </source>
</evidence>
<dbReference type="NCBIfam" id="TIGR03860">
    <property type="entry name" value="FMN_nitrolo"/>
    <property type="match status" value="1"/>
</dbReference>
<gene>
    <name evidence="8" type="ORF">GXW76_11045</name>
</gene>
<feature type="binding site" evidence="6">
    <location>
        <position position="58"/>
    </location>
    <ligand>
        <name>FMN</name>
        <dbReference type="ChEBI" id="CHEBI:58210"/>
    </ligand>
</feature>
<feature type="binding site" evidence="6">
    <location>
        <position position="154"/>
    </location>
    <ligand>
        <name>FMN</name>
        <dbReference type="ChEBI" id="CHEBI:58210"/>
    </ligand>
</feature>
<sequence length="471" mass="51991">MTKQIRLNAFDMNCVGHQSPGLWRHPRDTSSNYTSLAYWTDLARTLERGKFDGIFLADVMGVYDVYGSSPDAALRNGVQVPVNDPTLIIPAMAAVTEHLGFGVTCTLSYEPPYPFARRMSTLDHLTNGRIGWNIVTGYLDSAAKAMGQARQVAHDTRYEIAEEYMEVVYKLWEGSWEDDAVRRDRASGIYTDPSKVHRVAHHGTYFDVEGIHLSEPSPQRTPVLYQAGSSSKGQAFAAGHSECVFVGAPSRQIVGPTIARLRKQVAAQGRDPADVLVFGMMTVIVGETDEAALRRLEDYKSYVSHEGALVLMSGWTGIDFSGCKSEDVVRHIRNDAVHSAIDRFTIADPDRIWTVGEVADFIGIGGASPVIVGSPGRVADELEAWIRETDLDGFNLTYQVMPETFVDFVDLVVPELQRRGIYKRDYSPGSLREKLFGSGPRLRAPHPAARYRRGAEAVTGDILPEPVAALR</sequence>
<keyword evidence="1 6" id="KW-0285">Flavoprotein</keyword>
<evidence type="ECO:0000313" key="8">
    <source>
        <dbReference type="EMBL" id="MBR0671709.1"/>
    </source>
</evidence>
<feature type="binding site" evidence="6">
    <location>
        <position position="229"/>
    </location>
    <ligand>
        <name>FMN</name>
        <dbReference type="ChEBI" id="CHEBI:58210"/>
    </ligand>
</feature>
<evidence type="ECO:0000313" key="9">
    <source>
        <dbReference type="Proteomes" id="UP001138751"/>
    </source>
</evidence>
<dbReference type="FunFam" id="3.20.20.30:FF:000008">
    <property type="entry name" value="Xenobiotic compound monooxygenase A subunit"/>
    <property type="match status" value="1"/>
</dbReference>
<keyword evidence="3" id="KW-0560">Oxidoreductase</keyword>
<comment type="caution">
    <text evidence="8">The sequence shown here is derived from an EMBL/GenBank/DDBJ whole genome shotgun (WGS) entry which is preliminary data.</text>
</comment>
<dbReference type="Proteomes" id="UP001138751">
    <property type="component" value="Unassembled WGS sequence"/>
</dbReference>
<keyword evidence="9" id="KW-1185">Reference proteome</keyword>
<dbReference type="EMBL" id="JAAEDM010000024">
    <property type="protein sequence ID" value="MBR0671709.1"/>
    <property type="molecule type" value="Genomic_DNA"/>
</dbReference>
<evidence type="ECO:0000256" key="5">
    <source>
        <dbReference type="ARBA" id="ARBA00033748"/>
    </source>
</evidence>
<evidence type="ECO:0000256" key="6">
    <source>
        <dbReference type="PIRSR" id="PIRSR000337-1"/>
    </source>
</evidence>
<dbReference type="SUPFAM" id="SSF51679">
    <property type="entry name" value="Bacterial luciferase-like"/>
    <property type="match status" value="1"/>
</dbReference>
<feature type="domain" description="Luciferase-like" evidence="7">
    <location>
        <begin position="27"/>
        <end position="385"/>
    </location>
</feature>
<dbReference type="RefSeq" id="WP_211862086.1">
    <property type="nucleotide sequence ID" value="NZ_JAAEDM010000024.1"/>
</dbReference>
<dbReference type="Gene3D" id="3.20.20.30">
    <property type="entry name" value="Luciferase-like domain"/>
    <property type="match status" value="1"/>
</dbReference>
<feature type="binding site" evidence="6">
    <location>
        <position position="104"/>
    </location>
    <ligand>
        <name>FMN</name>
        <dbReference type="ChEBI" id="CHEBI:58210"/>
    </ligand>
</feature>
<dbReference type="InterPro" id="IPR016215">
    <property type="entry name" value="NTA_MOA"/>
</dbReference>
<dbReference type="PANTHER" id="PTHR30011:SF16">
    <property type="entry name" value="C2H2 FINGER DOMAIN TRANSCRIPTION FACTOR (EUROFUNG)-RELATED"/>
    <property type="match status" value="1"/>
</dbReference>
<keyword evidence="2 6" id="KW-0288">FMN</keyword>
<dbReference type="Pfam" id="PF00296">
    <property type="entry name" value="Bac_luciferase"/>
    <property type="match status" value="1"/>
</dbReference>
<dbReference type="PANTHER" id="PTHR30011">
    <property type="entry name" value="ALKANESULFONATE MONOOXYGENASE-RELATED"/>
    <property type="match status" value="1"/>
</dbReference>
<dbReference type="InterPro" id="IPR011251">
    <property type="entry name" value="Luciferase-like_dom"/>
</dbReference>
<dbReference type="GO" id="GO:0016705">
    <property type="term" value="F:oxidoreductase activity, acting on paired donors, with incorporation or reduction of molecular oxygen"/>
    <property type="evidence" value="ECO:0007669"/>
    <property type="project" value="InterPro"/>
</dbReference>
<proteinExistence type="inferred from homology"/>
<dbReference type="PIRSF" id="PIRSF000337">
    <property type="entry name" value="NTA_MOA"/>
    <property type="match status" value="1"/>
</dbReference>
<evidence type="ECO:0000259" key="7">
    <source>
        <dbReference type="Pfam" id="PF00296"/>
    </source>
</evidence>
<dbReference type="GO" id="GO:0004497">
    <property type="term" value="F:monooxygenase activity"/>
    <property type="evidence" value="ECO:0007669"/>
    <property type="project" value="UniProtKB-KW"/>
</dbReference>
<reference evidence="8" key="2">
    <citation type="journal article" date="2021" name="Syst. Appl. Microbiol.">
        <title>Roseomonas hellenica sp. nov., isolated from roots of wild-growing Alkanna tinctoria.</title>
        <authorList>
            <person name="Rat A."/>
            <person name="Naranjo H.D."/>
            <person name="Lebbe L."/>
            <person name="Cnockaert M."/>
            <person name="Krigas N."/>
            <person name="Grigoriadou K."/>
            <person name="Maloupa E."/>
            <person name="Willems A."/>
        </authorList>
    </citation>
    <scope>NUCLEOTIDE SEQUENCE</scope>
    <source>
        <strain evidence="8">LMG 31231</strain>
    </source>
</reference>
<reference evidence="8" key="1">
    <citation type="submission" date="2020-01" db="EMBL/GenBank/DDBJ databases">
        <authorList>
            <person name="Rat A."/>
        </authorList>
    </citation>
    <scope>NUCLEOTIDE SEQUENCE</scope>
    <source>
        <strain evidence="8">LMG 31231</strain>
    </source>
</reference>
<comment type="similarity">
    <text evidence="5">Belongs to the NtaA/SnaA/DszA monooxygenase family.</text>
</comment>
<feature type="binding site" evidence="6">
    <location>
        <position position="230"/>
    </location>
    <ligand>
        <name>FMN</name>
        <dbReference type="ChEBI" id="CHEBI:58210"/>
    </ligand>
</feature>
<evidence type="ECO:0000256" key="3">
    <source>
        <dbReference type="ARBA" id="ARBA00023002"/>
    </source>
</evidence>
<evidence type="ECO:0000256" key="2">
    <source>
        <dbReference type="ARBA" id="ARBA00022643"/>
    </source>
</evidence>
<evidence type="ECO:0000256" key="4">
    <source>
        <dbReference type="ARBA" id="ARBA00023033"/>
    </source>
</evidence>
<protein>
    <submittedName>
        <fullName evidence="8">LLM class flavin-dependent oxidoreductase</fullName>
    </submittedName>
</protein>
<accession>A0A9X9WX30</accession>
<keyword evidence="4" id="KW-0503">Monooxygenase</keyword>
<dbReference type="InterPro" id="IPR036661">
    <property type="entry name" value="Luciferase-like_sf"/>
</dbReference>
<organism evidence="8 9">
    <name type="scientific">Neoroseomonas soli</name>
    <dbReference type="NCBI Taxonomy" id="1081025"/>
    <lineage>
        <taxon>Bacteria</taxon>
        <taxon>Pseudomonadati</taxon>
        <taxon>Pseudomonadota</taxon>
        <taxon>Alphaproteobacteria</taxon>
        <taxon>Acetobacterales</taxon>
        <taxon>Acetobacteraceae</taxon>
        <taxon>Neoroseomonas</taxon>
    </lineage>
</organism>
<dbReference type="AlphaFoldDB" id="A0A9X9WX30"/>
<feature type="binding site" evidence="6">
    <location>
        <position position="158"/>
    </location>
    <ligand>
        <name>FMN</name>
        <dbReference type="ChEBI" id="CHEBI:58210"/>
    </ligand>
</feature>